<evidence type="ECO:0000313" key="8">
    <source>
        <dbReference type="Proteomes" id="UP000036270"/>
    </source>
</evidence>
<feature type="transmembrane region" description="Helical" evidence="6">
    <location>
        <begin position="179"/>
        <end position="198"/>
    </location>
</feature>
<comment type="caution">
    <text evidence="7">The sequence shown here is derived from an EMBL/GenBank/DDBJ whole genome shotgun (WGS) entry which is preliminary data.</text>
</comment>
<reference evidence="7 8" key="1">
    <citation type="submission" date="2014-12" db="EMBL/GenBank/DDBJ databases">
        <title>Reclassification of Actinobacillus muris as Muribacter muris.</title>
        <authorList>
            <person name="Christensen H."/>
            <person name="Nicklas W."/>
            <person name="Bisgaard M."/>
        </authorList>
    </citation>
    <scope>NUCLEOTIDE SEQUENCE [LARGE SCALE GENOMIC DNA]</scope>
    <source>
        <strain evidence="7 8">Ackerman80-443D</strain>
    </source>
</reference>
<dbReference type="EMBL" id="JWIZ01000009">
    <property type="protein sequence ID" value="KMK52247.1"/>
    <property type="molecule type" value="Genomic_DNA"/>
</dbReference>
<feature type="transmembrane region" description="Helical" evidence="6">
    <location>
        <begin position="6"/>
        <end position="28"/>
    </location>
</feature>
<accession>A0A0J5S5X6</accession>
<dbReference type="RefSeq" id="WP_047976117.1">
    <property type="nucleotide sequence ID" value="NZ_JWIZ01000009.1"/>
</dbReference>
<dbReference type="STRING" id="67855.RO21_01945"/>
<dbReference type="PATRIC" id="fig|67855.3.peg.2499"/>
<keyword evidence="3 6" id="KW-0812">Transmembrane</keyword>
<keyword evidence="4 6" id="KW-1133">Transmembrane helix</keyword>
<proteinExistence type="predicted"/>
<protein>
    <recommendedName>
        <fullName evidence="9">LysE family translocator</fullName>
    </recommendedName>
</protein>
<gene>
    <name evidence="7" type="ORF">RO21_01945</name>
</gene>
<keyword evidence="5 6" id="KW-0472">Membrane</keyword>
<dbReference type="PANTHER" id="PTHR30086:SF20">
    <property type="entry name" value="ARGININE EXPORTER PROTEIN ARGO-RELATED"/>
    <property type="match status" value="1"/>
</dbReference>
<feature type="transmembrane region" description="Helical" evidence="6">
    <location>
        <begin position="40"/>
        <end position="62"/>
    </location>
</feature>
<dbReference type="Proteomes" id="UP000036270">
    <property type="component" value="Unassembled WGS sequence"/>
</dbReference>
<evidence type="ECO:0008006" key="9">
    <source>
        <dbReference type="Google" id="ProtNLM"/>
    </source>
</evidence>
<sequence>MALSLLIYFTLSSLLIAALPGPAMMLTIQGSIERGWRKGMAITLGILLGDIVLLIAVIAGIGELLSQSPTALSIMGIAANGYLIYLGIITLWALRSRHLAQENQASQTDWKTGFFITVINPKTIVFLLAYFPQFMDADSDWSTTQQLLLLAGLFLIAVAIVMGGYALSAHFAKRFLNRLYVRKVMTALFGTLLIYLGISSFLN</sequence>
<keyword evidence="2" id="KW-1003">Cell membrane</keyword>
<evidence type="ECO:0000313" key="7">
    <source>
        <dbReference type="EMBL" id="KMK52247.1"/>
    </source>
</evidence>
<dbReference type="Pfam" id="PF01810">
    <property type="entry name" value="LysE"/>
    <property type="match status" value="1"/>
</dbReference>
<dbReference type="PANTHER" id="PTHR30086">
    <property type="entry name" value="ARGININE EXPORTER PROTEIN ARGO"/>
    <property type="match status" value="1"/>
</dbReference>
<comment type="subcellular location">
    <subcellularLocation>
        <location evidence="1">Cell membrane</location>
        <topology evidence="1">Multi-pass membrane protein</topology>
    </subcellularLocation>
</comment>
<dbReference type="GO" id="GO:0015171">
    <property type="term" value="F:amino acid transmembrane transporter activity"/>
    <property type="evidence" value="ECO:0007669"/>
    <property type="project" value="TreeGrafter"/>
</dbReference>
<name>A0A0J5S5X6_9PAST</name>
<feature type="transmembrane region" description="Helical" evidence="6">
    <location>
        <begin position="74"/>
        <end position="94"/>
    </location>
</feature>
<dbReference type="GO" id="GO:0005886">
    <property type="term" value="C:plasma membrane"/>
    <property type="evidence" value="ECO:0007669"/>
    <property type="project" value="UniProtKB-SubCell"/>
</dbReference>
<evidence type="ECO:0000256" key="4">
    <source>
        <dbReference type="ARBA" id="ARBA00022989"/>
    </source>
</evidence>
<organism evidence="7 8">
    <name type="scientific">Muribacter muris</name>
    <dbReference type="NCBI Taxonomy" id="67855"/>
    <lineage>
        <taxon>Bacteria</taxon>
        <taxon>Pseudomonadati</taxon>
        <taxon>Pseudomonadota</taxon>
        <taxon>Gammaproteobacteria</taxon>
        <taxon>Pasteurellales</taxon>
        <taxon>Pasteurellaceae</taxon>
        <taxon>Muribacter</taxon>
    </lineage>
</organism>
<keyword evidence="8" id="KW-1185">Reference proteome</keyword>
<dbReference type="InterPro" id="IPR001123">
    <property type="entry name" value="LeuE-type"/>
</dbReference>
<feature type="transmembrane region" description="Helical" evidence="6">
    <location>
        <begin position="147"/>
        <end position="167"/>
    </location>
</feature>
<evidence type="ECO:0000256" key="1">
    <source>
        <dbReference type="ARBA" id="ARBA00004651"/>
    </source>
</evidence>
<feature type="transmembrane region" description="Helical" evidence="6">
    <location>
        <begin position="114"/>
        <end position="135"/>
    </location>
</feature>
<evidence type="ECO:0000256" key="5">
    <source>
        <dbReference type="ARBA" id="ARBA00023136"/>
    </source>
</evidence>
<evidence type="ECO:0000256" key="2">
    <source>
        <dbReference type="ARBA" id="ARBA00022475"/>
    </source>
</evidence>
<evidence type="ECO:0000256" key="6">
    <source>
        <dbReference type="SAM" id="Phobius"/>
    </source>
</evidence>
<evidence type="ECO:0000256" key="3">
    <source>
        <dbReference type="ARBA" id="ARBA00022692"/>
    </source>
</evidence>
<dbReference type="AlphaFoldDB" id="A0A0J5S5X6"/>